<dbReference type="EMBL" id="JAGMUU010000033">
    <property type="protein sequence ID" value="KAH7118043.1"/>
    <property type="molecule type" value="Genomic_DNA"/>
</dbReference>
<organism evidence="1 2">
    <name type="scientific">Dactylonectria estremocensis</name>
    <dbReference type="NCBI Taxonomy" id="1079267"/>
    <lineage>
        <taxon>Eukaryota</taxon>
        <taxon>Fungi</taxon>
        <taxon>Dikarya</taxon>
        <taxon>Ascomycota</taxon>
        <taxon>Pezizomycotina</taxon>
        <taxon>Sordariomycetes</taxon>
        <taxon>Hypocreomycetidae</taxon>
        <taxon>Hypocreales</taxon>
        <taxon>Nectriaceae</taxon>
        <taxon>Dactylonectria</taxon>
    </lineage>
</organism>
<proteinExistence type="predicted"/>
<reference evidence="1" key="1">
    <citation type="journal article" date="2021" name="Nat. Commun.">
        <title>Genetic determinants of endophytism in the Arabidopsis root mycobiome.</title>
        <authorList>
            <person name="Mesny F."/>
            <person name="Miyauchi S."/>
            <person name="Thiergart T."/>
            <person name="Pickel B."/>
            <person name="Atanasova L."/>
            <person name="Karlsson M."/>
            <person name="Huettel B."/>
            <person name="Barry K.W."/>
            <person name="Haridas S."/>
            <person name="Chen C."/>
            <person name="Bauer D."/>
            <person name="Andreopoulos W."/>
            <person name="Pangilinan J."/>
            <person name="LaButti K."/>
            <person name="Riley R."/>
            <person name="Lipzen A."/>
            <person name="Clum A."/>
            <person name="Drula E."/>
            <person name="Henrissat B."/>
            <person name="Kohler A."/>
            <person name="Grigoriev I.V."/>
            <person name="Martin F.M."/>
            <person name="Hacquard S."/>
        </authorList>
    </citation>
    <scope>NUCLEOTIDE SEQUENCE</scope>
    <source>
        <strain evidence="1">MPI-CAGE-AT-0021</strain>
    </source>
</reference>
<dbReference type="InterPro" id="IPR036514">
    <property type="entry name" value="SGNH_hydro_sf"/>
</dbReference>
<keyword evidence="2" id="KW-1185">Reference proteome</keyword>
<dbReference type="AlphaFoldDB" id="A0A9P9DF77"/>
<gene>
    <name evidence="1" type="ORF">B0J13DRAFT_409880</name>
</gene>
<protein>
    <recommendedName>
        <fullName evidence="3">SGNH hydrolase-type esterase domain-containing protein</fullName>
    </recommendedName>
</protein>
<accession>A0A9P9DF77</accession>
<dbReference type="Proteomes" id="UP000717696">
    <property type="component" value="Unassembled WGS sequence"/>
</dbReference>
<sequence>IAKENPGVVLIDLWKAVLDEVDLFGRQLNQFFTDGLHLNGDGYRIFYDLVNPHVPEADTSQYVYPDWQDFNRA</sequence>
<feature type="non-terminal residue" evidence="1">
    <location>
        <position position="73"/>
    </location>
</feature>
<dbReference type="SUPFAM" id="SSF52266">
    <property type="entry name" value="SGNH hydrolase"/>
    <property type="match status" value="1"/>
</dbReference>
<dbReference type="Gene3D" id="3.40.50.1110">
    <property type="entry name" value="SGNH hydrolase"/>
    <property type="match status" value="1"/>
</dbReference>
<name>A0A9P9DF77_9HYPO</name>
<evidence type="ECO:0008006" key="3">
    <source>
        <dbReference type="Google" id="ProtNLM"/>
    </source>
</evidence>
<comment type="caution">
    <text evidence="1">The sequence shown here is derived from an EMBL/GenBank/DDBJ whole genome shotgun (WGS) entry which is preliminary data.</text>
</comment>
<evidence type="ECO:0000313" key="1">
    <source>
        <dbReference type="EMBL" id="KAH7118043.1"/>
    </source>
</evidence>
<feature type="non-terminal residue" evidence="1">
    <location>
        <position position="1"/>
    </location>
</feature>
<dbReference type="OrthoDB" id="671439at2759"/>
<evidence type="ECO:0000313" key="2">
    <source>
        <dbReference type="Proteomes" id="UP000717696"/>
    </source>
</evidence>